<sequence length="78" mass="8608">MGPGAGAPFACLPFTPHPDDWFAEYVEPAVHAMLERPRVSPFPIAWVTTDYAFGKDARPLPIRGDRRRQSSIAPAQAM</sequence>
<keyword evidence="3" id="KW-1185">Reference proteome</keyword>
<reference evidence="2 3" key="1">
    <citation type="submission" date="2016-09" db="EMBL/GenBank/DDBJ databases">
        <title>Streptomyces platensis DSM40041, a candidate organism with high potential of specific P450 cytochromes.</title>
        <authorList>
            <person name="Grumaz C."/>
            <person name="Vainshtein Y."/>
            <person name="Kirstahler P."/>
            <person name="Sohn K."/>
        </authorList>
    </citation>
    <scope>NUCLEOTIDE SEQUENCE [LARGE SCALE GENOMIC DNA]</scope>
    <source>
        <strain evidence="2 3">DSM 40041</strain>
    </source>
</reference>
<evidence type="ECO:0000256" key="1">
    <source>
        <dbReference type="SAM" id="MobiDB-lite"/>
    </source>
</evidence>
<evidence type="ECO:0000313" key="3">
    <source>
        <dbReference type="Proteomes" id="UP000194225"/>
    </source>
</evidence>
<organism evidence="2 3">
    <name type="scientific">Streptomyces platensis</name>
    <dbReference type="NCBI Taxonomy" id="58346"/>
    <lineage>
        <taxon>Bacteria</taxon>
        <taxon>Bacillati</taxon>
        <taxon>Actinomycetota</taxon>
        <taxon>Actinomycetes</taxon>
        <taxon>Kitasatosporales</taxon>
        <taxon>Streptomycetaceae</taxon>
        <taxon>Streptomyces</taxon>
    </lineage>
</organism>
<evidence type="ECO:0000313" key="2">
    <source>
        <dbReference type="EMBL" id="OSY36803.1"/>
    </source>
</evidence>
<dbReference type="EMBL" id="MIGA01000073">
    <property type="protein sequence ID" value="OSY36803.1"/>
    <property type="molecule type" value="Genomic_DNA"/>
</dbReference>
<feature type="region of interest" description="Disordered" evidence="1">
    <location>
        <begin position="58"/>
        <end position="78"/>
    </location>
</feature>
<accession>A0ABX3XM93</accession>
<comment type="caution">
    <text evidence="2">The sequence shown here is derived from an EMBL/GenBank/DDBJ whole genome shotgun (WGS) entry which is preliminary data.</text>
</comment>
<protein>
    <submittedName>
        <fullName evidence="2">Uncharacterized protein</fullName>
    </submittedName>
</protein>
<name>A0ABX3XM93_STRPT</name>
<gene>
    <name evidence="2" type="ORF">BG653_06710</name>
</gene>
<proteinExistence type="predicted"/>
<feature type="compositionally biased region" description="Basic and acidic residues" evidence="1">
    <location>
        <begin position="58"/>
        <end position="68"/>
    </location>
</feature>
<dbReference type="Proteomes" id="UP000194225">
    <property type="component" value="Unassembled WGS sequence"/>
</dbReference>